<reference evidence="11 12" key="1">
    <citation type="submission" date="2017-01" db="EMBL/GenBank/DDBJ databases">
        <title>Complete genome of Tateyamaria omphalii DOK1-4 isolated from seawater in Dokdo.</title>
        <authorList>
            <person name="Kim J.H."/>
            <person name="Chi W.-J."/>
        </authorList>
    </citation>
    <scope>NUCLEOTIDE SEQUENCE [LARGE SCALE GENOMIC DNA]</scope>
    <source>
        <strain evidence="11 12">DOK1-4</strain>
    </source>
</reference>
<evidence type="ECO:0000256" key="8">
    <source>
        <dbReference type="ARBA" id="ARBA00022840"/>
    </source>
</evidence>
<keyword evidence="12" id="KW-1185">Reference proteome</keyword>
<keyword evidence="4" id="KW-0963">Cytoplasm</keyword>
<dbReference type="RefSeq" id="WP_076629531.1">
    <property type="nucleotide sequence ID" value="NZ_CP019312.1"/>
</dbReference>
<dbReference type="PANTHER" id="PTHR33540">
    <property type="entry name" value="TRNA THREONYLCARBAMOYLADENOSINE BIOSYNTHESIS PROTEIN TSAE"/>
    <property type="match status" value="1"/>
</dbReference>
<dbReference type="GO" id="GO:0005524">
    <property type="term" value="F:ATP binding"/>
    <property type="evidence" value="ECO:0007669"/>
    <property type="project" value="UniProtKB-KW"/>
</dbReference>
<sequence>MTTAPLTLHWPTEDDTARAARAIGANMQPGDVILLEGDVGAGKTHLARALIQSLMTEPEDVPSPTFTLVQIYDTRNGPLWHTDLYRISADTEIDELGLFDAFETAMCLVEWPDRLGMMTPKHALTISIETQGDARSARLSWTDPRWANRLNEVAHSA</sequence>
<evidence type="ECO:0000256" key="7">
    <source>
        <dbReference type="ARBA" id="ARBA00022741"/>
    </source>
</evidence>
<organism evidence="11 12">
    <name type="scientific">Tateyamaria omphalii</name>
    <dbReference type="NCBI Taxonomy" id="299262"/>
    <lineage>
        <taxon>Bacteria</taxon>
        <taxon>Pseudomonadati</taxon>
        <taxon>Pseudomonadota</taxon>
        <taxon>Alphaproteobacteria</taxon>
        <taxon>Rhodobacterales</taxon>
        <taxon>Roseobacteraceae</taxon>
        <taxon>Tateyamaria</taxon>
    </lineage>
</organism>
<keyword evidence="6" id="KW-0479">Metal-binding</keyword>
<proteinExistence type="inferred from homology"/>
<dbReference type="STRING" id="299262.BWR18_16445"/>
<evidence type="ECO:0000256" key="10">
    <source>
        <dbReference type="ARBA" id="ARBA00032441"/>
    </source>
</evidence>
<keyword evidence="11" id="KW-0808">Transferase</keyword>
<evidence type="ECO:0000256" key="5">
    <source>
        <dbReference type="ARBA" id="ARBA00022694"/>
    </source>
</evidence>
<name>A0A1P8MYE0_9RHOB</name>
<gene>
    <name evidence="11" type="ORF">BWR18_16445</name>
</gene>
<dbReference type="OrthoDB" id="9800307at2"/>
<dbReference type="KEGG" id="tom:BWR18_16445"/>
<evidence type="ECO:0000256" key="3">
    <source>
        <dbReference type="ARBA" id="ARBA00019010"/>
    </source>
</evidence>
<evidence type="ECO:0000256" key="1">
    <source>
        <dbReference type="ARBA" id="ARBA00004496"/>
    </source>
</evidence>
<keyword evidence="9" id="KW-0460">Magnesium</keyword>
<evidence type="ECO:0000313" key="12">
    <source>
        <dbReference type="Proteomes" id="UP000186336"/>
    </source>
</evidence>
<dbReference type="InterPro" id="IPR003442">
    <property type="entry name" value="T6A_TsaE"/>
</dbReference>
<evidence type="ECO:0000313" key="11">
    <source>
        <dbReference type="EMBL" id="APX13096.1"/>
    </source>
</evidence>
<protein>
    <recommendedName>
        <fullName evidence="3">tRNA threonylcarbamoyladenosine biosynthesis protein TsaE</fullName>
    </recommendedName>
    <alternativeName>
        <fullName evidence="10">t(6)A37 threonylcarbamoyladenosine biosynthesis protein TsaE</fullName>
    </alternativeName>
</protein>
<keyword evidence="7" id="KW-0547">Nucleotide-binding</keyword>
<dbReference type="Gene3D" id="3.40.50.300">
    <property type="entry name" value="P-loop containing nucleotide triphosphate hydrolases"/>
    <property type="match status" value="1"/>
</dbReference>
<dbReference type="SUPFAM" id="SSF52540">
    <property type="entry name" value="P-loop containing nucleoside triphosphate hydrolases"/>
    <property type="match status" value="1"/>
</dbReference>
<comment type="subcellular location">
    <subcellularLocation>
        <location evidence="1">Cytoplasm</location>
    </subcellularLocation>
</comment>
<evidence type="ECO:0000256" key="6">
    <source>
        <dbReference type="ARBA" id="ARBA00022723"/>
    </source>
</evidence>
<evidence type="ECO:0000256" key="4">
    <source>
        <dbReference type="ARBA" id="ARBA00022490"/>
    </source>
</evidence>
<dbReference type="Pfam" id="PF02367">
    <property type="entry name" value="TsaE"/>
    <property type="match status" value="1"/>
</dbReference>
<keyword evidence="5" id="KW-0819">tRNA processing</keyword>
<evidence type="ECO:0000256" key="9">
    <source>
        <dbReference type="ARBA" id="ARBA00022842"/>
    </source>
</evidence>
<dbReference type="NCBIfam" id="TIGR00150">
    <property type="entry name" value="T6A_YjeE"/>
    <property type="match status" value="1"/>
</dbReference>
<dbReference type="GO" id="GO:0016740">
    <property type="term" value="F:transferase activity"/>
    <property type="evidence" value="ECO:0007669"/>
    <property type="project" value="UniProtKB-KW"/>
</dbReference>
<dbReference type="EMBL" id="CP019312">
    <property type="protein sequence ID" value="APX13096.1"/>
    <property type="molecule type" value="Genomic_DNA"/>
</dbReference>
<accession>A0A1P8MYE0</accession>
<dbReference type="PANTHER" id="PTHR33540:SF2">
    <property type="entry name" value="TRNA THREONYLCARBAMOYLADENOSINE BIOSYNTHESIS PROTEIN TSAE"/>
    <property type="match status" value="1"/>
</dbReference>
<dbReference type="AlphaFoldDB" id="A0A1P8MYE0"/>
<comment type="similarity">
    <text evidence="2">Belongs to the TsaE family.</text>
</comment>
<dbReference type="GO" id="GO:0002949">
    <property type="term" value="P:tRNA threonylcarbamoyladenosine modification"/>
    <property type="evidence" value="ECO:0007669"/>
    <property type="project" value="InterPro"/>
</dbReference>
<keyword evidence="8" id="KW-0067">ATP-binding</keyword>
<evidence type="ECO:0000256" key="2">
    <source>
        <dbReference type="ARBA" id="ARBA00007599"/>
    </source>
</evidence>
<dbReference type="GO" id="GO:0005737">
    <property type="term" value="C:cytoplasm"/>
    <property type="evidence" value="ECO:0007669"/>
    <property type="project" value="UniProtKB-SubCell"/>
</dbReference>
<dbReference type="Proteomes" id="UP000186336">
    <property type="component" value="Chromosome"/>
</dbReference>
<dbReference type="InterPro" id="IPR027417">
    <property type="entry name" value="P-loop_NTPase"/>
</dbReference>
<dbReference type="GO" id="GO:0046872">
    <property type="term" value="F:metal ion binding"/>
    <property type="evidence" value="ECO:0007669"/>
    <property type="project" value="UniProtKB-KW"/>
</dbReference>